<evidence type="ECO:0000256" key="3">
    <source>
        <dbReference type="SAM" id="MobiDB-lite"/>
    </source>
</evidence>
<evidence type="ECO:0000313" key="7">
    <source>
        <dbReference type="Proteomes" id="UP001460270"/>
    </source>
</evidence>
<dbReference type="PANTHER" id="PTHR10337:SF12">
    <property type="entry name" value="SHC-TRANSFORMING PROTEIN 4"/>
    <property type="match status" value="1"/>
</dbReference>
<dbReference type="CDD" id="cd01209">
    <property type="entry name" value="PTB_Shc"/>
    <property type="match status" value="1"/>
</dbReference>
<evidence type="ECO:0000256" key="1">
    <source>
        <dbReference type="ARBA" id="ARBA00022999"/>
    </source>
</evidence>
<evidence type="ECO:0000256" key="2">
    <source>
        <dbReference type="PROSITE-ProRule" id="PRU00191"/>
    </source>
</evidence>
<dbReference type="InterPro" id="IPR011993">
    <property type="entry name" value="PH-like_dom_sf"/>
</dbReference>
<dbReference type="Proteomes" id="UP001460270">
    <property type="component" value="Unassembled WGS sequence"/>
</dbReference>
<dbReference type="PANTHER" id="PTHR10337">
    <property type="entry name" value="SHC TRANSFORMING PROTEIN"/>
    <property type="match status" value="1"/>
</dbReference>
<dbReference type="PROSITE" id="PS01179">
    <property type="entry name" value="PID"/>
    <property type="match status" value="1"/>
</dbReference>
<dbReference type="Gene3D" id="2.30.29.30">
    <property type="entry name" value="Pleckstrin-homology domain (PH domain)/Phosphotyrosine-binding domain (PTB)"/>
    <property type="match status" value="1"/>
</dbReference>
<protein>
    <recommendedName>
        <fullName evidence="8">SHC adaptor protein 4</fullName>
    </recommendedName>
</protein>
<dbReference type="Pfam" id="PF00017">
    <property type="entry name" value="SH2"/>
    <property type="match status" value="1"/>
</dbReference>
<dbReference type="SUPFAM" id="SSF55550">
    <property type="entry name" value="SH2 domain"/>
    <property type="match status" value="1"/>
</dbReference>
<evidence type="ECO:0008006" key="8">
    <source>
        <dbReference type="Google" id="ProtNLM"/>
    </source>
</evidence>
<accession>A0AAW0P1Y3</accession>
<keyword evidence="1 2" id="KW-0727">SH2 domain</keyword>
<feature type="region of interest" description="Disordered" evidence="3">
    <location>
        <begin position="76"/>
        <end position="95"/>
    </location>
</feature>
<dbReference type="SMART" id="SM00252">
    <property type="entry name" value="SH2"/>
    <property type="match status" value="1"/>
</dbReference>
<dbReference type="AlphaFoldDB" id="A0AAW0P1Y3"/>
<dbReference type="InterPro" id="IPR036860">
    <property type="entry name" value="SH2_dom_sf"/>
</dbReference>
<dbReference type="Pfam" id="PF00640">
    <property type="entry name" value="PID"/>
    <property type="match status" value="1"/>
</dbReference>
<dbReference type="GO" id="GO:0030971">
    <property type="term" value="F:receptor tyrosine kinase binding"/>
    <property type="evidence" value="ECO:0007669"/>
    <property type="project" value="TreeGrafter"/>
</dbReference>
<dbReference type="InterPro" id="IPR051235">
    <property type="entry name" value="CEP152/SHC-Transforming"/>
</dbReference>
<dbReference type="InterPro" id="IPR000980">
    <property type="entry name" value="SH2"/>
</dbReference>
<feature type="domain" description="PID" evidence="4">
    <location>
        <begin position="167"/>
        <end position="325"/>
    </location>
</feature>
<evidence type="ECO:0000259" key="4">
    <source>
        <dbReference type="PROSITE" id="PS01179"/>
    </source>
</evidence>
<dbReference type="PRINTS" id="PR00629">
    <property type="entry name" value="SHCPIDOMAIN"/>
</dbReference>
<reference evidence="7" key="1">
    <citation type="submission" date="2024-04" db="EMBL/GenBank/DDBJ databases">
        <title>Salinicola lusitanus LLJ914,a marine bacterium isolated from the Okinawa Trough.</title>
        <authorList>
            <person name="Li J."/>
        </authorList>
    </citation>
    <scope>NUCLEOTIDE SEQUENCE [LARGE SCALE GENOMIC DNA]</scope>
</reference>
<organism evidence="6 7">
    <name type="scientific">Mugilogobius chulae</name>
    <name type="common">yellowstripe goby</name>
    <dbReference type="NCBI Taxonomy" id="88201"/>
    <lineage>
        <taxon>Eukaryota</taxon>
        <taxon>Metazoa</taxon>
        <taxon>Chordata</taxon>
        <taxon>Craniata</taxon>
        <taxon>Vertebrata</taxon>
        <taxon>Euteleostomi</taxon>
        <taxon>Actinopterygii</taxon>
        <taxon>Neopterygii</taxon>
        <taxon>Teleostei</taxon>
        <taxon>Neoteleostei</taxon>
        <taxon>Acanthomorphata</taxon>
        <taxon>Gobiaria</taxon>
        <taxon>Gobiiformes</taxon>
        <taxon>Gobioidei</taxon>
        <taxon>Gobiidae</taxon>
        <taxon>Gobionellinae</taxon>
        <taxon>Mugilogobius</taxon>
    </lineage>
</organism>
<keyword evidence="7" id="KW-1185">Reference proteome</keyword>
<dbReference type="PROSITE" id="PS50001">
    <property type="entry name" value="SH2"/>
    <property type="match status" value="1"/>
</dbReference>
<sequence length="524" mass="58690">MRQDKRFKSPTGLLPGMLKRTKYSRLRNDSVSSLEERPVRVLPLKRNLCLDQDPHPHTPVPSTLRDFMANIRIQSPLRTRPGPPEAAPVPGQGDRGEMRLFSQASLDDRAGSLALRCSRRPITLHRMASLPWTPGCGPCDHHRWDKCCWDRDCSEKAGLKTAIHHDIKYMGSVEVTQSMRTLDFTTRMQVTREAIGRLCEKSSTKTSAKSKKMQTGHKSLSLVLGQSDLSFSGSRVILSVSTESLSLLCVSSLQKIAQHSMQSISFASGADPDMADYIAYVAKDQDNHRACHILECPQGRAAEVINSIGQAFETRFHQMLSQSSPLLNTHHRSVDSLRSHPQSRHQRLKPGLDYYNMVPESAPPAFGTEELLISERDETQDLIVQRVCPSPPETLYENCSTTDRTAPPAECSEVDPVCQIKDLIQDEDWFHGRLDREQAESLLSCSGDFLVRESSSASGQYVLSGREGETVRHLLLVDPNGQVRTRDKVFLSIGHLIHFHMESQMPIQSGTSELCLKQPILLKH</sequence>
<feature type="domain" description="SH2" evidence="5">
    <location>
        <begin position="429"/>
        <end position="520"/>
    </location>
</feature>
<proteinExistence type="predicted"/>
<dbReference type="GO" id="GO:0007169">
    <property type="term" value="P:cell surface receptor protein tyrosine kinase signaling pathway"/>
    <property type="evidence" value="ECO:0007669"/>
    <property type="project" value="TreeGrafter"/>
</dbReference>
<evidence type="ECO:0000259" key="5">
    <source>
        <dbReference type="PROSITE" id="PS50001"/>
    </source>
</evidence>
<evidence type="ECO:0000313" key="6">
    <source>
        <dbReference type="EMBL" id="KAK7912477.1"/>
    </source>
</evidence>
<dbReference type="SMART" id="SM00462">
    <property type="entry name" value="PTB"/>
    <property type="match status" value="1"/>
</dbReference>
<gene>
    <name evidence="6" type="ORF">WMY93_012688</name>
</gene>
<dbReference type="GO" id="GO:0005886">
    <property type="term" value="C:plasma membrane"/>
    <property type="evidence" value="ECO:0007669"/>
    <property type="project" value="TreeGrafter"/>
</dbReference>
<name>A0AAW0P1Y3_9GOBI</name>
<dbReference type="InterPro" id="IPR006019">
    <property type="entry name" value="PID_Shc-like"/>
</dbReference>
<dbReference type="PRINTS" id="PR00401">
    <property type="entry name" value="SH2DOMAIN"/>
</dbReference>
<dbReference type="InterPro" id="IPR006020">
    <property type="entry name" value="PTB/PI_dom"/>
</dbReference>
<dbReference type="SUPFAM" id="SSF50729">
    <property type="entry name" value="PH domain-like"/>
    <property type="match status" value="1"/>
</dbReference>
<dbReference type="GO" id="GO:0035556">
    <property type="term" value="P:intracellular signal transduction"/>
    <property type="evidence" value="ECO:0007669"/>
    <property type="project" value="InterPro"/>
</dbReference>
<dbReference type="Gene3D" id="3.30.505.10">
    <property type="entry name" value="SH2 domain"/>
    <property type="match status" value="1"/>
</dbReference>
<comment type="caution">
    <text evidence="6">The sequence shown here is derived from an EMBL/GenBank/DDBJ whole genome shotgun (WGS) entry which is preliminary data.</text>
</comment>
<dbReference type="EMBL" id="JBBPFD010000009">
    <property type="protein sequence ID" value="KAK7912477.1"/>
    <property type="molecule type" value="Genomic_DNA"/>
</dbReference>